<protein>
    <recommendedName>
        <fullName evidence="10">Vitamin B12-dependent ribonucleotide reductase</fullName>
        <ecNumber evidence="10">1.17.4.1</ecNumber>
    </recommendedName>
</protein>
<evidence type="ECO:0000313" key="12">
    <source>
        <dbReference type="EMBL" id="MEO1767959.1"/>
    </source>
</evidence>
<evidence type="ECO:0000256" key="2">
    <source>
        <dbReference type="ARBA" id="ARBA00007405"/>
    </source>
</evidence>
<accession>A0ABV0EH95</accession>
<dbReference type="GO" id="GO:0004748">
    <property type="term" value="F:ribonucleoside-diphosphate reductase activity, thioredoxin disulfide as acceptor"/>
    <property type="evidence" value="ECO:0007669"/>
    <property type="project" value="UniProtKB-EC"/>
</dbReference>
<dbReference type="EC" id="1.17.4.1" evidence="10"/>
<evidence type="ECO:0000256" key="9">
    <source>
        <dbReference type="ARBA" id="ARBA00047754"/>
    </source>
</evidence>
<comment type="cofactor">
    <cofactor evidence="1 10">
        <name>adenosylcob(III)alamin</name>
        <dbReference type="ChEBI" id="CHEBI:18408"/>
    </cofactor>
</comment>
<dbReference type="PANTHER" id="PTHR43371:SF1">
    <property type="entry name" value="RIBONUCLEOSIDE-DIPHOSPHATE REDUCTASE"/>
    <property type="match status" value="1"/>
</dbReference>
<keyword evidence="8 10" id="KW-0170">Cobalt</keyword>
<gene>
    <name evidence="12" type="ORF">V6E02_12135</name>
</gene>
<comment type="catalytic activity">
    <reaction evidence="9 10">
        <text>a 2'-deoxyribonucleoside 5'-diphosphate + [thioredoxin]-disulfide + H2O = a ribonucleoside 5'-diphosphate + [thioredoxin]-dithiol</text>
        <dbReference type="Rhea" id="RHEA:23252"/>
        <dbReference type="Rhea" id="RHEA-COMP:10698"/>
        <dbReference type="Rhea" id="RHEA-COMP:10700"/>
        <dbReference type="ChEBI" id="CHEBI:15377"/>
        <dbReference type="ChEBI" id="CHEBI:29950"/>
        <dbReference type="ChEBI" id="CHEBI:50058"/>
        <dbReference type="ChEBI" id="CHEBI:57930"/>
        <dbReference type="ChEBI" id="CHEBI:73316"/>
        <dbReference type="EC" id="1.17.4.1"/>
    </reaction>
</comment>
<dbReference type="InterPro" id="IPR050862">
    <property type="entry name" value="RdRp_reductase_class-2"/>
</dbReference>
<dbReference type="CDD" id="cd02888">
    <property type="entry name" value="RNR_II_dimer"/>
    <property type="match status" value="1"/>
</dbReference>
<keyword evidence="5 10" id="KW-0547">Nucleotide-binding</keyword>
<dbReference type="RefSeq" id="WP_347309071.1">
    <property type="nucleotide sequence ID" value="NZ_JBAJEX010000014.1"/>
</dbReference>
<keyword evidence="3 10" id="KW-0846">Cobalamin</keyword>
<dbReference type="NCBIfam" id="TIGR02504">
    <property type="entry name" value="NrdJ_Z"/>
    <property type="match status" value="1"/>
</dbReference>
<comment type="caution">
    <text evidence="12">The sequence shown here is derived from an EMBL/GenBank/DDBJ whole genome shotgun (WGS) entry which is preliminary data.</text>
</comment>
<keyword evidence="13" id="KW-1185">Reference proteome</keyword>
<evidence type="ECO:0000256" key="5">
    <source>
        <dbReference type="ARBA" id="ARBA00022741"/>
    </source>
</evidence>
<keyword evidence="7" id="KW-1015">Disulfide bond</keyword>
<dbReference type="Gene3D" id="3.20.70.20">
    <property type="match status" value="1"/>
</dbReference>
<dbReference type="Pfam" id="PF02867">
    <property type="entry name" value="Ribonuc_red_lgC"/>
    <property type="match status" value="1"/>
</dbReference>
<dbReference type="PANTHER" id="PTHR43371">
    <property type="entry name" value="VITAMIN B12-DEPENDENT RIBONUCLEOTIDE REDUCTASE"/>
    <property type="match status" value="1"/>
</dbReference>
<evidence type="ECO:0000256" key="3">
    <source>
        <dbReference type="ARBA" id="ARBA00022628"/>
    </source>
</evidence>
<dbReference type="Proteomes" id="UP001482231">
    <property type="component" value="Unassembled WGS sequence"/>
</dbReference>
<evidence type="ECO:0000256" key="10">
    <source>
        <dbReference type="RuleBase" id="RU364064"/>
    </source>
</evidence>
<evidence type="ECO:0000256" key="6">
    <source>
        <dbReference type="ARBA" id="ARBA00023002"/>
    </source>
</evidence>
<dbReference type="InterPro" id="IPR013344">
    <property type="entry name" value="RNR_NrdJ/NrdZ"/>
</dbReference>
<evidence type="ECO:0000313" key="13">
    <source>
        <dbReference type="Proteomes" id="UP001482231"/>
    </source>
</evidence>
<evidence type="ECO:0000256" key="7">
    <source>
        <dbReference type="ARBA" id="ARBA00023157"/>
    </source>
</evidence>
<proteinExistence type="inferred from homology"/>
<comment type="similarity">
    <text evidence="2 10">Belongs to the ribonucleoside diphosphate reductase class-2 family.</text>
</comment>
<evidence type="ECO:0000259" key="11">
    <source>
        <dbReference type="Pfam" id="PF02867"/>
    </source>
</evidence>
<dbReference type="EMBL" id="JBAJEX010000014">
    <property type="protein sequence ID" value="MEO1767959.1"/>
    <property type="molecule type" value="Genomic_DNA"/>
</dbReference>
<keyword evidence="4 10" id="KW-0237">DNA synthesis</keyword>
<dbReference type="InterPro" id="IPR000788">
    <property type="entry name" value="RNR_lg_C"/>
</dbReference>
<sequence length="953" mass="105506">MKMENINLNKPLQAVSYDTLMQKYGRGEESPEAILDRVAAGLAKNEADQAKWSAIFRDALDYIILGGRINASAGVEGVTTTWVNCFVQPIADSVFESVDGVPGIMEAARQAAQTMRLGGGVGYDFSPIRPKGAWIKKTKSLASGPVSYMEVFNSMCSTVISAGARRGAQMGILRCDHPDIEDFIVCKRVDDPNMPWDRRPFRNFNLSVGVTDALMRAVEADGEFELVHVAEPGPDIKANGAYRREDGLWVYRKVRARDLYDKIIKATYDRAEPGVVFLDRINQDNNLRYIETIAATNPCGEQPLPPYGCCDLGHVNLTKLVRRTVWEGRPVFDWEKLDQVVPILVRMLDNVLDLTPWPLPEQQREAQAKRRIGVGITGLGDTLIMLGMKYSSAEGREFARRVMERIRDAAYDASIMLAQERGAFPLFDAEKYLEGSSTERDGTFASRLPGELKAAIRKFGIRNSHLLSLAPTGTGSLTFGNNCSSGCEPVFDFIQKRRIRQADGSWQEVELVDYAYLVYREMGGDTASLPDYFESVATLKVADHVEMLKALAPYVDAAISKTVNVPADYSFEDFKGIYMEAWKGGLKGITTYRPNDEIGAVLISSDAKKQAEDLDESDPDRRLKLAAVPETVLKSMRWLDRPHMADGNPSHTYMVESPEGDFAVQIGHFVNGDVHPFEVWVNGSECPRGLGAIAKTLSADMRSYDRGWLKLKLEALQKCKGEPFEMPMPPDGEPHIMPGAVSALAWLVAYHCAKIGWFDKEGDNTLTSAMMFRKEPKTGTGGTLSWTVDVKNPATGDDFVLFVKELEMPDGARRPYSVWLAGEYPKTFDGLCKLLSIDMRIVDPAWIGMKLRKLTSYKEPQGDFLARVPGSTKQQNFPSTVAYIAHLLLHRYAQLGILDEEGRVSGGVEPAFAGEAPKHRVAGRECPECGVKAVVKYNGCDKCTNCGYTGSCG</sequence>
<comment type="function">
    <text evidence="10">Catalyzes the reduction of ribonucleotides to deoxyribonucleotides. May function to provide a pool of deoxyribonucleotide precursors for DNA repair during oxygen limitation and/or for immediate growth after restoration of oxygen.</text>
</comment>
<evidence type="ECO:0000256" key="4">
    <source>
        <dbReference type="ARBA" id="ARBA00022634"/>
    </source>
</evidence>
<evidence type="ECO:0000256" key="1">
    <source>
        <dbReference type="ARBA" id="ARBA00001922"/>
    </source>
</evidence>
<keyword evidence="6 10" id="KW-0560">Oxidoreductase</keyword>
<name>A0ABV0EH95_9BURK</name>
<organism evidence="12 13">
    <name type="scientific">Thiobacter aerophilum</name>
    <dbReference type="NCBI Taxonomy" id="3121275"/>
    <lineage>
        <taxon>Bacteria</taxon>
        <taxon>Pseudomonadati</taxon>
        <taxon>Pseudomonadota</taxon>
        <taxon>Betaproteobacteria</taxon>
        <taxon>Burkholderiales</taxon>
        <taxon>Thiobacteraceae</taxon>
        <taxon>Thiobacter</taxon>
    </lineage>
</organism>
<dbReference type="PRINTS" id="PR01183">
    <property type="entry name" value="RIBORDTASEM1"/>
</dbReference>
<reference evidence="12 13" key="1">
    <citation type="submission" date="2024-02" db="EMBL/GenBank/DDBJ databases">
        <title>New thermophilic sulfur-oxidizing bacteria from a hot springs of the Uzon caldera (Kamchatka, Russia).</title>
        <authorList>
            <person name="Dukat A.M."/>
            <person name="Elcheninov A.G."/>
            <person name="Frolov E.N."/>
        </authorList>
    </citation>
    <scope>NUCLEOTIDE SEQUENCE [LARGE SCALE GENOMIC DNA]</scope>
    <source>
        <strain evidence="12 13">AK1</strain>
    </source>
</reference>
<evidence type="ECO:0000256" key="8">
    <source>
        <dbReference type="ARBA" id="ARBA00023285"/>
    </source>
</evidence>
<dbReference type="SUPFAM" id="SSF51998">
    <property type="entry name" value="PFL-like glycyl radical enzymes"/>
    <property type="match status" value="1"/>
</dbReference>
<feature type="domain" description="Ribonucleotide reductase large subunit C-terminal" evidence="11">
    <location>
        <begin position="84"/>
        <end position="592"/>
    </location>
</feature>